<proteinExistence type="predicted"/>
<evidence type="ECO:0000313" key="1">
    <source>
        <dbReference type="EMBL" id="KIM61021.1"/>
    </source>
</evidence>
<gene>
    <name evidence="1" type="ORF">SCLCIDRAFT_1216331</name>
</gene>
<sequence length="64" mass="7128">MCARGRREPDEVVKGTPGPCFQVQAWKAGVRSQAEHHLGIPTIAKLRQRQRNGKNIFLASSKSE</sequence>
<dbReference type="AlphaFoldDB" id="A0A0C3DYS1"/>
<reference evidence="2" key="2">
    <citation type="submission" date="2015-01" db="EMBL/GenBank/DDBJ databases">
        <title>Evolutionary Origins and Diversification of the Mycorrhizal Mutualists.</title>
        <authorList>
            <consortium name="DOE Joint Genome Institute"/>
            <consortium name="Mycorrhizal Genomics Consortium"/>
            <person name="Kohler A."/>
            <person name="Kuo A."/>
            <person name="Nagy L.G."/>
            <person name="Floudas D."/>
            <person name="Copeland A."/>
            <person name="Barry K.W."/>
            <person name="Cichocki N."/>
            <person name="Veneault-Fourrey C."/>
            <person name="LaButti K."/>
            <person name="Lindquist E.A."/>
            <person name="Lipzen A."/>
            <person name="Lundell T."/>
            <person name="Morin E."/>
            <person name="Murat C."/>
            <person name="Riley R."/>
            <person name="Ohm R."/>
            <person name="Sun H."/>
            <person name="Tunlid A."/>
            <person name="Henrissat B."/>
            <person name="Grigoriev I.V."/>
            <person name="Hibbett D.S."/>
            <person name="Martin F."/>
        </authorList>
    </citation>
    <scope>NUCLEOTIDE SEQUENCE [LARGE SCALE GENOMIC DNA]</scope>
    <source>
        <strain evidence="2">Foug A</strain>
    </source>
</reference>
<name>A0A0C3DYS1_9AGAM</name>
<keyword evidence="2" id="KW-1185">Reference proteome</keyword>
<accession>A0A0C3DYS1</accession>
<reference evidence="1 2" key="1">
    <citation type="submission" date="2014-04" db="EMBL/GenBank/DDBJ databases">
        <authorList>
            <consortium name="DOE Joint Genome Institute"/>
            <person name="Kuo A."/>
            <person name="Kohler A."/>
            <person name="Nagy L.G."/>
            <person name="Floudas D."/>
            <person name="Copeland A."/>
            <person name="Barry K.W."/>
            <person name="Cichocki N."/>
            <person name="Veneault-Fourrey C."/>
            <person name="LaButti K."/>
            <person name="Lindquist E.A."/>
            <person name="Lipzen A."/>
            <person name="Lundell T."/>
            <person name="Morin E."/>
            <person name="Murat C."/>
            <person name="Sun H."/>
            <person name="Tunlid A."/>
            <person name="Henrissat B."/>
            <person name="Grigoriev I.V."/>
            <person name="Hibbett D.S."/>
            <person name="Martin F."/>
            <person name="Nordberg H.P."/>
            <person name="Cantor M.N."/>
            <person name="Hua S.X."/>
        </authorList>
    </citation>
    <scope>NUCLEOTIDE SEQUENCE [LARGE SCALE GENOMIC DNA]</scope>
    <source>
        <strain evidence="1 2">Foug A</strain>
    </source>
</reference>
<evidence type="ECO:0000313" key="2">
    <source>
        <dbReference type="Proteomes" id="UP000053989"/>
    </source>
</evidence>
<dbReference type="InParanoid" id="A0A0C3DYS1"/>
<dbReference type="EMBL" id="KN822056">
    <property type="protein sequence ID" value="KIM61021.1"/>
    <property type="molecule type" value="Genomic_DNA"/>
</dbReference>
<protein>
    <submittedName>
        <fullName evidence="1">Uncharacterized protein</fullName>
    </submittedName>
</protein>
<organism evidence="1 2">
    <name type="scientific">Scleroderma citrinum Foug A</name>
    <dbReference type="NCBI Taxonomy" id="1036808"/>
    <lineage>
        <taxon>Eukaryota</taxon>
        <taxon>Fungi</taxon>
        <taxon>Dikarya</taxon>
        <taxon>Basidiomycota</taxon>
        <taxon>Agaricomycotina</taxon>
        <taxon>Agaricomycetes</taxon>
        <taxon>Agaricomycetidae</taxon>
        <taxon>Boletales</taxon>
        <taxon>Sclerodermatineae</taxon>
        <taxon>Sclerodermataceae</taxon>
        <taxon>Scleroderma</taxon>
    </lineage>
</organism>
<dbReference type="HOGENOM" id="CLU_2868935_0_0_1"/>
<dbReference type="Proteomes" id="UP000053989">
    <property type="component" value="Unassembled WGS sequence"/>
</dbReference>